<protein>
    <submittedName>
        <fullName evidence="3">Uncharacterized protein</fullName>
    </submittedName>
</protein>
<dbReference type="EMBL" id="BTRK01000003">
    <property type="protein sequence ID" value="GMR40217.1"/>
    <property type="molecule type" value="Genomic_DNA"/>
</dbReference>
<name>A0AAN5CE32_9BILA</name>
<proteinExistence type="predicted"/>
<keyword evidence="4" id="KW-1185">Reference proteome</keyword>
<dbReference type="AlphaFoldDB" id="A0AAN5CE32"/>
<feature type="compositionally biased region" description="Basic and acidic residues" evidence="1">
    <location>
        <begin position="7"/>
        <end position="21"/>
    </location>
</feature>
<keyword evidence="2" id="KW-0812">Transmembrane</keyword>
<evidence type="ECO:0000313" key="4">
    <source>
        <dbReference type="Proteomes" id="UP001328107"/>
    </source>
</evidence>
<feature type="transmembrane region" description="Helical" evidence="2">
    <location>
        <begin position="52"/>
        <end position="73"/>
    </location>
</feature>
<accession>A0AAN5CE32</accession>
<dbReference type="Proteomes" id="UP001328107">
    <property type="component" value="Unassembled WGS sequence"/>
</dbReference>
<feature type="region of interest" description="Disordered" evidence="1">
    <location>
        <begin position="1"/>
        <end position="25"/>
    </location>
</feature>
<organism evidence="3 4">
    <name type="scientific">Pristionchus mayeri</name>
    <dbReference type="NCBI Taxonomy" id="1317129"/>
    <lineage>
        <taxon>Eukaryota</taxon>
        <taxon>Metazoa</taxon>
        <taxon>Ecdysozoa</taxon>
        <taxon>Nematoda</taxon>
        <taxon>Chromadorea</taxon>
        <taxon>Rhabditida</taxon>
        <taxon>Rhabditina</taxon>
        <taxon>Diplogasteromorpha</taxon>
        <taxon>Diplogasteroidea</taxon>
        <taxon>Neodiplogasteridae</taxon>
        <taxon>Pristionchus</taxon>
    </lineage>
</organism>
<keyword evidence="2" id="KW-1133">Transmembrane helix</keyword>
<reference evidence="4" key="1">
    <citation type="submission" date="2022-10" db="EMBL/GenBank/DDBJ databases">
        <title>Genome assembly of Pristionchus species.</title>
        <authorList>
            <person name="Yoshida K."/>
            <person name="Sommer R.J."/>
        </authorList>
    </citation>
    <scope>NUCLEOTIDE SEQUENCE [LARGE SCALE GENOMIC DNA]</scope>
    <source>
        <strain evidence="4">RS5460</strain>
    </source>
</reference>
<sequence length="83" mass="9139">MNIMGRNGEEPKADQKKDEKVKRKPKGWRAVIKSWFVYAARSIGRFLCRPHIIAGIVAIAAIISTTVGICARARAESAAAMQK</sequence>
<evidence type="ECO:0000256" key="2">
    <source>
        <dbReference type="SAM" id="Phobius"/>
    </source>
</evidence>
<evidence type="ECO:0000256" key="1">
    <source>
        <dbReference type="SAM" id="MobiDB-lite"/>
    </source>
</evidence>
<comment type="caution">
    <text evidence="3">The sequence shown here is derived from an EMBL/GenBank/DDBJ whole genome shotgun (WGS) entry which is preliminary data.</text>
</comment>
<gene>
    <name evidence="3" type="ORF">PMAYCL1PPCAC_10412</name>
</gene>
<evidence type="ECO:0000313" key="3">
    <source>
        <dbReference type="EMBL" id="GMR40217.1"/>
    </source>
</evidence>
<keyword evidence="2" id="KW-0472">Membrane</keyword>